<reference evidence="2 3" key="1">
    <citation type="submission" date="2024-06" db="EMBL/GenBank/DDBJ databases">
        <title>Genomic Encyclopedia of Type Strains, Phase IV (KMG-IV): sequencing the most valuable type-strain genomes for metagenomic binning, comparative biology and taxonomic classification.</title>
        <authorList>
            <person name="Goeker M."/>
        </authorList>
    </citation>
    <scope>NUCLEOTIDE SEQUENCE [LARGE SCALE GENOMIC DNA]</scope>
    <source>
        <strain evidence="2 3">DSM 28303</strain>
    </source>
</reference>
<keyword evidence="1" id="KW-0812">Transmembrane</keyword>
<name>A0ABV2FL94_9STRE</name>
<dbReference type="Gene3D" id="1.10.1760.20">
    <property type="match status" value="1"/>
</dbReference>
<gene>
    <name evidence="2" type="ORF">ABID29_002468</name>
</gene>
<dbReference type="Proteomes" id="UP001549122">
    <property type="component" value="Unassembled WGS sequence"/>
</dbReference>
<organism evidence="2 3">
    <name type="scientific">Streptococcus rupicaprae</name>
    <dbReference type="NCBI Taxonomy" id="759619"/>
    <lineage>
        <taxon>Bacteria</taxon>
        <taxon>Bacillati</taxon>
        <taxon>Bacillota</taxon>
        <taxon>Bacilli</taxon>
        <taxon>Lactobacillales</taxon>
        <taxon>Streptococcaceae</taxon>
        <taxon>Streptococcus</taxon>
    </lineage>
</organism>
<evidence type="ECO:0000256" key="1">
    <source>
        <dbReference type="SAM" id="Phobius"/>
    </source>
</evidence>
<feature type="transmembrane region" description="Helical" evidence="1">
    <location>
        <begin position="6"/>
        <end position="25"/>
    </location>
</feature>
<dbReference type="Pfam" id="PF09515">
    <property type="entry name" value="Thia_YuaJ"/>
    <property type="match status" value="1"/>
</dbReference>
<dbReference type="NCBIfam" id="TIGR02357">
    <property type="entry name" value="ECF_ThiT_YuaJ"/>
    <property type="match status" value="1"/>
</dbReference>
<evidence type="ECO:0000313" key="2">
    <source>
        <dbReference type="EMBL" id="MET3559314.1"/>
    </source>
</evidence>
<feature type="transmembrane region" description="Helical" evidence="1">
    <location>
        <begin position="37"/>
        <end position="64"/>
    </location>
</feature>
<dbReference type="EMBL" id="JBEPLO010000052">
    <property type="protein sequence ID" value="MET3559314.1"/>
    <property type="molecule type" value="Genomic_DNA"/>
</dbReference>
<comment type="caution">
    <text evidence="2">The sequence shown here is derived from an EMBL/GenBank/DDBJ whole genome shotgun (WGS) entry which is preliminary data.</text>
</comment>
<protein>
    <submittedName>
        <fullName evidence="2">Thiamine transporter</fullName>
    </submittedName>
</protein>
<dbReference type="RefSeq" id="WP_354366416.1">
    <property type="nucleotide sequence ID" value="NZ_JBEPLO010000052.1"/>
</dbReference>
<dbReference type="InterPro" id="IPR012651">
    <property type="entry name" value="Thia_Transptr_ThiT"/>
</dbReference>
<evidence type="ECO:0000313" key="3">
    <source>
        <dbReference type="Proteomes" id="UP001549122"/>
    </source>
</evidence>
<keyword evidence="3" id="KW-1185">Reference proteome</keyword>
<sequence length="193" mass="21055">MSKNRVQLLAEIAIFATLAMVLDIFTEPMQIGPWISFSFKMIPIFIVAFRWGIGAGMSAGFLWGLLQVVTGEAASGILSPLQGFLEYFLAFTLIGLAGLAKPWVDKARAQKASGQILAYSLIGVLLGTTARYIIHFIAGFFFWGQYAPEGQSAVLYSLSVNGLSWLGETLACVLVIWLAQPMMTFFLTTGRKA</sequence>
<feature type="transmembrane region" description="Helical" evidence="1">
    <location>
        <begin position="116"/>
        <end position="143"/>
    </location>
</feature>
<proteinExistence type="predicted"/>
<keyword evidence="1" id="KW-0472">Membrane</keyword>
<feature type="transmembrane region" description="Helical" evidence="1">
    <location>
        <begin position="84"/>
        <end position="104"/>
    </location>
</feature>
<keyword evidence="1" id="KW-1133">Transmembrane helix</keyword>
<accession>A0ABV2FL94</accession>
<feature type="transmembrane region" description="Helical" evidence="1">
    <location>
        <begin position="163"/>
        <end position="187"/>
    </location>
</feature>